<dbReference type="AlphaFoldDB" id="A0A177DQN3"/>
<reference evidence="1 2" key="1">
    <citation type="submission" date="2016-05" db="EMBL/GenBank/DDBJ databases">
        <title>Comparative analysis of secretome profiles of manganese(II)-oxidizing ascomycete fungi.</title>
        <authorList>
            <consortium name="DOE Joint Genome Institute"/>
            <person name="Zeiner C.A."/>
            <person name="Purvine S.O."/>
            <person name="Zink E.M."/>
            <person name="Wu S."/>
            <person name="Pasa-Tolic L."/>
            <person name="Chaput D.L."/>
            <person name="Haridas S."/>
            <person name="Grigoriev I.V."/>
            <person name="Santelli C.M."/>
            <person name="Hansel C.M."/>
        </authorList>
    </citation>
    <scope>NUCLEOTIDE SEQUENCE [LARGE SCALE GENOMIC DNA]</scope>
    <source>
        <strain evidence="1 2">SRC1lrK2f</strain>
    </source>
</reference>
<protein>
    <submittedName>
        <fullName evidence="1">Uncharacterized protein</fullName>
    </submittedName>
</protein>
<name>A0A177DQN3_ALTAL</name>
<organism evidence="1 2">
    <name type="scientific">Alternaria alternata</name>
    <name type="common">Alternaria rot fungus</name>
    <name type="synonym">Torula alternata</name>
    <dbReference type="NCBI Taxonomy" id="5599"/>
    <lineage>
        <taxon>Eukaryota</taxon>
        <taxon>Fungi</taxon>
        <taxon>Dikarya</taxon>
        <taxon>Ascomycota</taxon>
        <taxon>Pezizomycotina</taxon>
        <taxon>Dothideomycetes</taxon>
        <taxon>Pleosporomycetidae</taxon>
        <taxon>Pleosporales</taxon>
        <taxon>Pleosporineae</taxon>
        <taxon>Pleosporaceae</taxon>
        <taxon>Alternaria</taxon>
        <taxon>Alternaria sect. Alternaria</taxon>
        <taxon>Alternaria alternata complex</taxon>
    </lineage>
</organism>
<evidence type="ECO:0000313" key="2">
    <source>
        <dbReference type="Proteomes" id="UP000077248"/>
    </source>
</evidence>
<accession>A0A177DQN3</accession>
<dbReference type="RefSeq" id="XP_018387247.1">
    <property type="nucleotide sequence ID" value="XM_018533370.1"/>
</dbReference>
<proteinExistence type="predicted"/>
<dbReference type="Proteomes" id="UP000077248">
    <property type="component" value="Unassembled WGS sequence"/>
</dbReference>
<gene>
    <name evidence="1" type="ORF">CC77DRAFT_840166</name>
</gene>
<keyword evidence="2" id="KW-1185">Reference proteome</keyword>
<dbReference type="EMBL" id="KV441476">
    <property type="protein sequence ID" value="OAG21826.1"/>
    <property type="molecule type" value="Genomic_DNA"/>
</dbReference>
<dbReference type="KEGG" id="aalt:CC77DRAFT_840166"/>
<evidence type="ECO:0000313" key="1">
    <source>
        <dbReference type="EMBL" id="OAG21826.1"/>
    </source>
</evidence>
<sequence length="104" mass="12032">MFPYPSRRCPWFVITLRGMLRWQKRVAAMLLLFAMVDRKAVITASPKVDCKTLGHRVDHSNRRPGKFWANVRSRGERAAVHPVVNSSLSYSYWALVNSPNMMQL</sequence>
<dbReference type="VEuPathDB" id="FungiDB:CC77DRAFT_840166"/>
<dbReference type="GeneID" id="29118964"/>